<sequence length="92" mass="10340">MIWADYFNSRLGRRQGRRVPLSLAARNPTLDDLRKAAEAIGLRVVAVREARRPGRPGERSGYIQVSKVDSRAKQSLVRDVAKSLMRIKGAPR</sequence>
<dbReference type="GO" id="GO:0048500">
    <property type="term" value="C:signal recognition particle"/>
    <property type="evidence" value="ECO:0007669"/>
    <property type="project" value="InterPro"/>
</dbReference>
<keyword evidence="3" id="KW-0687">Ribonucleoprotein</keyword>
<evidence type="ECO:0000313" key="5">
    <source>
        <dbReference type="Proteomes" id="UP000509448"/>
    </source>
</evidence>
<dbReference type="SUPFAM" id="SSF69695">
    <property type="entry name" value="SRP19"/>
    <property type="match status" value="1"/>
</dbReference>
<dbReference type="InterPro" id="IPR036521">
    <property type="entry name" value="SRP19-like_sf"/>
</dbReference>
<evidence type="ECO:0008006" key="6">
    <source>
        <dbReference type="Google" id="ProtNLM"/>
    </source>
</evidence>
<evidence type="ECO:0000256" key="1">
    <source>
        <dbReference type="ARBA" id="ARBA00022490"/>
    </source>
</evidence>
<protein>
    <recommendedName>
        <fullName evidence="6">Signal recognition particle 19 kDa protein</fullName>
    </recommendedName>
</protein>
<reference evidence="4 5" key="1">
    <citation type="journal article" date="2019" name="ISME J.">
        <title>Isolation and characterization of a thermophilic sulfur- and iron-reducing thaumarchaeote from a terrestrial acidic hot spring.</title>
        <authorList>
            <person name="Kato S."/>
            <person name="Itoh T."/>
            <person name="Yuki M."/>
            <person name="Nagamori M."/>
            <person name="Ohnishi M."/>
            <person name="Uematsu K."/>
            <person name="Suzuki K."/>
            <person name="Takashina T."/>
            <person name="Ohkuma M."/>
        </authorList>
    </citation>
    <scope>NUCLEOTIDE SEQUENCE [LARGE SCALE GENOMIC DNA]</scope>
    <source>
        <strain evidence="4 5">NAS-02</strain>
    </source>
</reference>
<proteinExistence type="predicted"/>
<keyword evidence="5" id="KW-1185">Reference proteome</keyword>
<dbReference type="KEGG" id="ccai:NAS2_0144"/>
<organism evidence="4 5">
    <name type="scientific">Conexivisphaera calida</name>
    <dbReference type="NCBI Taxonomy" id="1874277"/>
    <lineage>
        <taxon>Archaea</taxon>
        <taxon>Nitrososphaerota</taxon>
        <taxon>Conexivisphaeria</taxon>
        <taxon>Conexivisphaerales</taxon>
        <taxon>Conexivisphaeraceae</taxon>
        <taxon>Conexivisphaera</taxon>
    </lineage>
</organism>
<dbReference type="Proteomes" id="UP000509448">
    <property type="component" value="Chromosome"/>
</dbReference>
<accession>A0A4P2VJR8</accession>
<evidence type="ECO:0000256" key="2">
    <source>
        <dbReference type="ARBA" id="ARBA00023135"/>
    </source>
</evidence>
<dbReference type="Gene3D" id="3.30.56.30">
    <property type="entry name" value="Signal recognition particle, SRP19-like subunit"/>
    <property type="match status" value="1"/>
</dbReference>
<keyword evidence="2" id="KW-0733">Signal recognition particle</keyword>
<dbReference type="InterPro" id="IPR002778">
    <property type="entry name" value="Signal_recog_particle_SRP19"/>
</dbReference>
<dbReference type="Pfam" id="PF01922">
    <property type="entry name" value="SRP19"/>
    <property type="match status" value="1"/>
</dbReference>
<dbReference type="GO" id="GO:0006614">
    <property type="term" value="P:SRP-dependent cotranslational protein targeting to membrane"/>
    <property type="evidence" value="ECO:0007669"/>
    <property type="project" value="InterPro"/>
</dbReference>
<dbReference type="AlphaFoldDB" id="A0A4P2VJR8"/>
<evidence type="ECO:0000256" key="3">
    <source>
        <dbReference type="ARBA" id="ARBA00023274"/>
    </source>
</evidence>
<name>A0A4P2VJR8_9ARCH</name>
<gene>
    <name evidence="4" type="ORF">NAS2_0144</name>
</gene>
<dbReference type="EMBL" id="AP018732">
    <property type="protein sequence ID" value="BBE41548.1"/>
    <property type="molecule type" value="Genomic_DNA"/>
</dbReference>
<keyword evidence="1" id="KW-0963">Cytoplasm</keyword>
<evidence type="ECO:0000313" key="4">
    <source>
        <dbReference type="EMBL" id="BBE41548.1"/>
    </source>
</evidence>
<dbReference type="GO" id="GO:0008312">
    <property type="term" value="F:7S RNA binding"/>
    <property type="evidence" value="ECO:0007669"/>
    <property type="project" value="InterPro"/>
</dbReference>